<reference evidence="1" key="1">
    <citation type="journal article" date="2022" name="bioRxiv">
        <title>Sequencing and chromosome-scale assembly of the giantPleurodeles waltlgenome.</title>
        <authorList>
            <person name="Brown T."/>
            <person name="Elewa A."/>
            <person name="Iarovenko S."/>
            <person name="Subramanian E."/>
            <person name="Araus A.J."/>
            <person name="Petzold A."/>
            <person name="Susuki M."/>
            <person name="Suzuki K.-i.T."/>
            <person name="Hayashi T."/>
            <person name="Toyoda A."/>
            <person name="Oliveira C."/>
            <person name="Osipova E."/>
            <person name="Leigh N.D."/>
            <person name="Simon A."/>
            <person name="Yun M.H."/>
        </authorList>
    </citation>
    <scope>NUCLEOTIDE SEQUENCE</scope>
    <source>
        <strain evidence="1">20211129_DDA</strain>
        <tissue evidence="1">Liver</tissue>
    </source>
</reference>
<dbReference type="AlphaFoldDB" id="A0AAV7SAB7"/>
<name>A0AAV7SAB7_PLEWA</name>
<keyword evidence="2" id="KW-1185">Reference proteome</keyword>
<accession>A0AAV7SAB7</accession>
<gene>
    <name evidence="1" type="ORF">NDU88_001910</name>
</gene>
<evidence type="ECO:0000313" key="1">
    <source>
        <dbReference type="EMBL" id="KAJ1161424.1"/>
    </source>
</evidence>
<feature type="non-terminal residue" evidence="1">
    <location>
        <position position="57"/>
    </location>
</feature>
<evidence type="ECO:0000313" key="2">
    <source>
        <dbReference type="Proteomes" id="UP001066276"/>
    </source>
</evidence>
<dbReference type="EMBL" id="JANPWB010000008">
    <property type="protein sequence ID" value="KAJ1161424.1"/>
    <property type="molecule type" value="Genomic_DNA"/>
</dbReference>
<comment type="caution">
    <text evidence="1">The sequence shown here is derived from an EMBL/GenBank/DDBJ whole genome shotgun (WGS) entry which is preliminary data.</text>
</comment>
<dbReference type="Proteomes" id="UP001066276">
    <property type="component" value="Chromosome 4_2"/>
</dbReference>
<sequence length="57" mass="6445">MEVWAGEAFERGLVDWRSCVVKARRSRRRERDMESGAAEAMRGACPGVLELAEHARV</sequence>
<proteinExistence type="predicted"/>
<organism evidence="1 2">
    <name type="scientific">Pleurodeles waltl</name>
    <name type="common">Iberian ribbed newt</name>
    <dbReference type="NCBI Taxonomy" id="8319"/>
    <lineage>
        <taxon>Eukaryota</taxon>
        <taxon>Metazoa</taxon>
        <taxon>Chordata</taxon>
        <taxon>Craniata</taxon>
        <taxon>Vertebrata</taxon>
        <taxon>Euteleostomi</taxon>
        <taxon>Amphibia</taxon>
        <taxon>Batrachia</taxon>
        <taxon>Caudata</taxon>
        <taxon>Salamandroidea</taxon>
        <taxon>Salamandridae</taxon>
        <taxon>Pleurodelinae</taxon>
        <taxon>Pleurodeles</taxon>
    </lineage>
</organism>
<protein>
    <submittedName>
        <fullName evidence="1">Uncharacterized protein</fullName>
    </submittedName>
</protein>